<keyword evidence="3" id="KW-1185">Reference proteome</keyword>
<accession>H0ECR4</accession>
<comment type="caution">
    <text evidence="2">The sequence shown here is derived from an EMBL/GenBank/DDBJ whole genome shotgun (WGS) entry which is preliminary data.</text>
</comment>
<protein>
    <submittedName>
        <fullName evidence="2">Uncharacterized protein</fullName>
    </submittedName>
</protein>
<dbReference type="HOGENOM" id="CLU_067150_0_0_1"/>
<dbReference type="InParanoid" id="H0ECR4"/>
<feature type="compositionally biased region" description="Low complexity" evidence="1">
    <location>
        <begin position="135"/>
        <end position="149"/>
    </location>
</feature>
<sequence>MSDKEQVRGSCHSSNRSTVWIIQYEICHAIALDAACIQQPAPGHTISLDGTVFSHVTVNITKPDDNVLNGTTGASTSGLTLGAKVGIAAGAVVVRRRVLAQRQRDSGFQDWRQNHDFENAGLHGGHPQMTGTPQDGSSSAGGFFDSPASTRPLQQDDRIMYEESPLSAVGEKAYFSPYSSNYSSPVSATDALQANVMGNWPQDRKGSLGAGSALGRNRSIDKVEREPEGDRIEMQNVAPVLLHPGNGRGQPAGLYSEGARRVGGPAGHF</sequence>
<name>H0ECR4_GLAL7</name>
<feature type="compositionally biased region" description="Basic and acidic residues" evidence="1">
    <location>
        <begin position="218"/>
        <end position="233"/>
    </location>
</feature>
<feature type="region of interest" description="Disordered" evidence="1">
    <location>
        <begin position="207"/>
        <end position="269"/>
    </location>
</feature>
<dbReference type="EMBL" id="AGUE01000006">
    <property type="protein sequence ID" value="EHL03568.1"/>
    <property type="molecule type" value="Genomic_DNA"/>
</dbReference>
<proteinExistence type="predicted"/>
<dbReference type="Proteomes" id="UP000005446">
    <property type="component" value="Unassembled WGS sequence"/>
</dbReference>
<gene>
    <name evidence="2" type="ORF">M7I_0209</name>
</gene>
<dbReference type="AlphaFoldDB" id="H0ECR4"/>
<evidence type="ECO:0000313" key="2">
    <source>
        <dbReference type="EMBL" id="EHL03568.1"/>
    </source>
</evidence>
<dbReference type="OrthoDB" id="5239590at2759"/>
<evidence type="ECO:0000256" key="1">
    <source>
        <dbReference type="SAM" id="MobiDB-lite"/>
    </source>
</evidence>
<feature type="region of interest" description="Disordered" evidence="1">
    <location>
        <begin position="118"/>
        <end position="156"/>
    </location>
</feature>
<evidence type="ECO:0000313" key="3">
    <source>
        <dbReference type="Proteomes" id="UP000005446"/>
    </source>
</evidence>
<reference evidence="2 3" key="1">
    <citation type="journal article" date="2012" name="Eukaryot. Cell">
        <title>Genome sequence of the fungus Glarea lozoyensis: the first genome sequence of a species from the Helotiaceae family.</title>
        <authorList>
            <person name="Youssar L."/>
            <person name="Gruening B.A."/>
            <person name="Erxleben A."/>
            <person name="Guenther S."/>
            <person name="Huettel W."/>
        </authorList>
    </citation>
    <scope>NUCLEOTIDE SEQUENCE [LARGE SCALE GENOMIC DNA]</scope>
    <source>
        <strain evidence="3">ATCC 74030 / MF5533</strain>
    </source>
</reference>
<organism evidence="2 3">
    <name type="scientific">Glarea lozoyensis (strain ATCC 74030 / MF5533)</name>
    <dbReference type="NCBI Taxonomy" id="1104152"/>
    <lineage>
        <taxon>Eukaryota</taxon>
        <taxon>Fungi</taxon>
        <taxon>Dikarya</taxon>
        <taxon>Ascomycota</taxon>
        <taxon>Pezizomycotina</taxon>
        <taxon>Leotiomycetes</taxon>
        <taxon>Helotiales</taxon>
        <taxon>Helotiaceae</taxon>
        <taxon>Glarea</taxon>
    </lineage>
</organism>